<dbReference type="OrthoDB" id="339325at2759"/>
<name>A0A0A1TZU4_ENTIV</name>
<dbReference type="InterPro" id="IPR011009">
    <property type="entry name" value="Kinase-like_dom_sf"/>
</dbReference>
<keyword evidence="6" id="KW-0418">Kinase</keyword>
<dbReference type="InterPro" id="IPR017441">
    <property type="entry name" value="Protein_kinase_ATP_BS"/>
</dbReference>
<keyword evidence="1 3" id="KW-0547">Nucleotide-binding</keyword>
<dbReference type="InterPro" id="IPR009030">
    <property type="entry name" value="Growth_fac_rcpt_cys_sf"/>
</dbReference>
<dbReference type="SUPFAM" id="SSF57184">
    <property type="entry name" value="Growth factor receptor domain"/>
    <property type="match status" value="3"/>
</dbReference>
<dbReference type="InterPro" id="IPR053215">
    <property type="entry name" value="TKL_Ser/Thr_kinase"/>
</dbReference>
<dbReference type="SMART" id="SM00220">
    <property type="entry name" value="S_TKc"/>
    <property type="match status" value="1"/>
</dbReference>
<feature type="binding site" evidence="3">
    <location>
        <position position="590"/>
    </location>
    <ligand>
        <name>ATP</name>
        <dbReference type="ChEBI" id="CHEBI:30616"/>
    </ligand>
</feature>
<keyword evidence="6" id="KW-0808">Transferase</keyword>
<dbReference type="SMART" id="SM00261">
    <property type="entry name" value="FU"/>
    <property type="match status" value="3"/>
</dbReference>
<sequence>MVIDYNENNCLVIDNCVNYSFDDCIKCSNTSHYVIQHNQCVLSEIPNCTIYKYTNCVKCIEGYLYSDGSCKETNFYNCEKANGVSCIKCLPSFYREKTVYCTSATNNSKYITKSQDNQITIRECSNNFILYDNTCSSQIKDTTMSKEEIQNVCKTTTLKGCLRCSDGYYLTVTNLCLPCQNSESECLTCKSSTYCLICNLTTSFLNANNKCEQTTELSKRCQQMMPTNTGCEICKNNYFKYNNDCLDCDGSCETCIDTTKCLSCKTDYYQIVSESYICQKYSTLYNCTIKTQSGCVGCEDGFYLGTAIPRCYKCSINCLKCYSEVSCYTCHDNFILKNSVCRPLNTVNFCVSATNNFCVKCDNKHKISDDGLTCLKDKKYFLKIGVPVIVIAIFLIVMVILIIYLTNHIYHRKNVKELKNKICVFNMNKSNIPFTGFSESLCVNKSVLKFGEESNENNEIDVDKETRTLLCVGNTSKNKLKIQINVMNNTDLYCIRTVPSLVTLKKNEACEFEVFLKPICTCQIDDKIACISLDIYEGKEEVNFIKIIAKTTMTTRLDYHKLVEDKKLGEGSFGIVFKGTFRGNIVAIKKMKITTTNNEEKLFDEFSKEIEMLDKFRSEYIVHFYGAVFIPNKVCMVTDFAQFGSLQNLMKDKKSDEVDMNIRVKMMIDASKGIEYLHENGILHRDIKPDNILVFLLDMNDKINAKLTDFGSSRNVNMLMTNMTFTKMLELQFTCRLRC</sequence>
<keyword evidence="7" id="KW-1185">Reference proteome</keyword>
<evidence type="ECO:0000259" key="5">
    <source>
        <dbReference type="PROSITE" id="PS50011"/>
    </source>
</evidence>
<evidence type="ECO:0000256" key="3">
    <source>
        <dbReference type="PROSITE-ProRule" id="PRU10141"/>
    </source>
</evidence>
<protein>
    <submittedName>
        <fullName evidence="6">Protein serine/threonine kinase, putative</fullName>
    </submittedName>
</protein>
<dbReference type="PROSITE" id="PS50011">
    <property type="entry name" value="PROTEIN_KINASE_DOM"/>
    <property type="match status" value="1"/>
</dbReference>
<evidence type="ECO:0000256" key="2">
    <source>
        <dbReference type="ARBA" id="ARBA00022840"/>
    </source>
</evidence>
<dbReference type="VEuPathDB" id="AmoebaDB:EIN_337620"/>
<keyword evidence="4" id="KW-1133">Transmembrane helix</keyword>
<evidence type="ECO:0000256" key="4">
    <source>
        <dbReference type="SAM" id="Phobius"/>
    </source>
</evidence>
<organism evidence="6 7">
    <name type="scientific">Entamoeba invadens IP1</name>
    <dbReference type="NCBI Taxonomy" id="370355"/>
    <lineage>
        <taxon>Eukaryota</taxon>
        <taxon>Amoebozoa</taxon>
        <taxon>Evosea</taxon>
        <taxon>Archamoebae</taxon>
        <taxon>Mastigamoebida</taxon>
        <taxon>Entamoebidae</taxon>
        <taxon>Entamoeba</taxon>
    </lineage>
</organism>
<reference evidence="6 7" key="1">
    <citation type="submission" date="2012-10" db="EMBL/GenBank/DDBJ databases">
        <authorList>
            <person name="Zafar N."/>
            <person name="Inman J."/>
            <person name="Hall N."/>
            <person name="Lorenzi H."/>
            <person name="Caler E."/>
        </authorList>
    </citation>
    <scope>NUCLEOTIDE SEQUENCE [LARGE SCALE GENOMIC DNA]</scope>
    <source>
        <strain evidence="6 7">IP1</strain>
    </source>
</reference>
<dbReference type="GO" id="GO:0004672">
    <property type="term" value="F:protein kinase activity"/>
    <property type="evidence" value="ECO:0007669"/>
    <property type="project" value="InterPro"/>
</dbReference>
<dbReference type="GeneID" id="14883150"/>
<accession>A0A0A1TZU4</accession>
<keyword evidence="4" id="KW-0472">Membrane</keyword>
<dbReference type="InterPro" id="IPR000719">
    <property type="entry name" value="Prot_kinase_dom"/>
</dbReference>
<gene>
    <name evidence="6" type="ORF">EIN_337620</name>
</gene>
<dbReference type="InterPro" id="IPR006212">
    <property type="entry name" value="Furin_repeat"/>
</dbReference>
<dbReference type="Proteomes" id="UP000014680">
    <property type="component" value="Unassembled WGS sequence"/>
</dbReference>
<dbReference type="PANTHER" id="PTHR45756:SF1">
    <property type="entry name" value="PROTEIN KINASE DOMAIN CONTAINING PROTEIN"/>
    <property type="match status" value="1"/>
</dbReference>
<dbReference type="EMBL" id="KB207145">
    <property type="protein sequence ID" value="ELP84163.1"/>
    <property type="molecule type" value="Genomic_DNA"/>
</dbReference>
<dbReference type="PROSITE" id="PS00107">
    <property type="entry name" value="PROTEIN_KINASE_ATP"/>
    <property type="match status" value="1"/>
</dbReference>
<dbReference type="GO" id="GO:0005524">
    <property type="term" value="F:ATP binding"/>
    <property type="evidence" value="ECO:0007669"/>
    <property type="project" value="UniProtKB-UniRule"/>
</dbReference>
<dbReference type="SUPFAM" id="SSF56112">
    <property type="entry name" value="Protein kinase-like (PK-like)"/>
    <property type="match status" value="1"/>
</dbReference>
<proteinExistence type="predicted"/>
<feature type="domain" description="Protein kinase" evidence="5">
    <location>
        <begin position="562"/>
        <end position="739"/>
    </location>
</feature>
<feature type="transmembrane region" description="Helical" evidence="4">
    <location>
        <begin position="384"/>
        <end position="406"/>
    </location>
</feature>
<dbReference type="InterPro" id="IPR008271">
    <property type="entry name" value="Ser/Thr_kinase_AS"/>
</dbReference>
<dbReference type="PANTHER" id="PTHR45756">
    <property type="entry name" value="PALMITOYLTRANSFERASE"/>
    <property type="match status" value="1"/>
</dbReference>
<evidence type="ECO:0000313" key="6">
    <source>
        <dbReference type="EMBL" id="ELP84163.1"/>
    </source>
</evidence>
<dbReference type="PROSITE" id="PS00108">
    <property type="entry name" value="PROTEIN_KINASE_ST"/>
    <property type="match status" value="1"/>
</dbReference>
<dbReference type="Gene3D" id="1.10.510.10">
    <property type="entry name" value="Transferase(Phosphotransferase) domain 1"/>
    <property type="match status" value="1"/>
</dbReference>
<dbReference type="RefSeq" id="XP_004183509.1">
    <property type="nucleotide sequence ID" value="XM_004183461.1"/>
</dbReference>
<evidence type="ECO:0000313" key="7">
    <source>
        <dbReference type="Proteomes" id="UP000014680"/>
    </source>
</evidence>
<evidence type="ECO:0000256" key="1">
    <source>
        <dbReference type="ARBA" id="ARBA00022741"/>
    </source>
</evidence>
<dbReference type="AlphaFoldDB" id="A0A0A1TZU4"/>
<dbReference type="Pfam" id="PF00069">
    <property type="entry name" value="Pkinase"/>
    <property type="match status" value="1"/>
</dbReference>
<keyword evidence="2 3" id="KW-0067">ATP-binding</keyword>
<keyword evidence="4" id="KW-0812">Transmembrane</keyword>
<dbReference type="KEGG" id="eiv:EIN_337620"/>